<dbReference type="Gene3D" id="3.30.310.10">
    <property type="entry name" value="TATA-Binding Protein"/>
    <property type="match status" value="1"/>
</dbReference>
<protein>
    <submittedName>
        <fullName evidence="1">Uncharacterized protein</fullName>
    </submittedName>
</protein>
<dbReference type="InterPro" id="IPR012295">
    <property type="entry name" value="TBP_dom_sf"/>
</dbReference>
<dbReference type="EMBL" id="MN739548">
    <property type="protein sequence ID" value="QHT12559.1"/>
    <property type="molecule type" value="Genomic_DNA"/>
</dbReference>
<accession>A0A6C0D9D2</accession>
<organism evidence="1">
    <name type="scientific">viral metagenome</name>
    <dbReference type="NCBI Taxonomy" id="1070528"/>
    <lineage>
        <taxon>unclassified sequences</taxon>
        <taxon>metagenomes</taxon>
        <taxon>organismal metagenomes</taxon>
    </lineage>
</organism>
<dbReference type="SUPFAM" id="SSF55945">
    <property type="entry name" value="TATA-box binding protein-like"/>
    <property type="match status" value="1"/>
</dbReference>
<reference evidence="1" key="1">
    <citation type="journal article" date="2020" name="Nature">
        <title>Giant virus diversity and host interactions through global metagenomics.</title>
        <authorList>
            <person name="Schulz F."/>
            <person name="Roux S."/>
            <person name="Paez-Espino D."/>
            <person name="Jungbluth S."/>
            <person name="Walsh D.A."/>
            <person name="Denef V.J."/>
            <person name="McMahon K.D."/>
            <person name="Konstantinidis K.T."/>
            <person name="Eloe-Fadrosh E.A."/>
            <person name="Kyrpides N.C."/>
            <person name="Woyke T."/>
        </authorList>
    </citation>
    <scope>NUCLEOTIDE SEQUENCE</scope>
    <source>
        <strain evidence="1">GVMAG-M-3300023174-130</strain>
    </source>
</reference>
<proteinExistence type="predicted"/>
<dbReference type="AlphaFoldDB" id="A0A6C0D9D2"/>
<sequence length="398" mass="46751">MATMSLSIDDEWDNFISCNLNEQHSGNKIKHNNYFDEIEENDDIEESEIISEMNLLEVPKCSDIYISTKSKIAYLNKEIDLKNIFWKVPVIPYATPINGVIKKQMKFNSLNPEELDIIQENLKKENYYEEQIITSINNPTGRIKFKDIRKVSIGVSKKDIMSYRCKKKSAFYNCFVMMMRIKVNDLFKEFHIKVFNTGKLEIPGIQNDFIFESVLENIINTLQPYFEEPLAYLQKSDTVLINSNFNCGFYINREVLFDILKFKYNIQCIYDPCSYPGIQSKFYYHEGLEEQTGCPLINTTVSDNSNPPEKKTKEQKQQIKNETKINKGVEVSFMIFRTGSILIVGMCNETVLYTIYEFLKNLLTKEFYKINQKIITKNDKMLKDKKKKIRRKNIQITI</sequence>
<name>A0A6C0D9D2_9ZZZZ</name>
<evidence type="ECO:0000313" key="1">
    <source>
        <dbReference type="EMBL" id="QHT12559.1"/>
    </source>
</evidence>